<organism evidence="2 3">
    <name type="scientific">Prorocentrum cordatum</name>
    <dbReference type="NCBI Taxonomy" id="2364126"/>
    <lineage>
        <taxon>Eukaryota</taxon>
        <taxon>Sar</taxon>
        <taxon>Alveolata</taxon>
        <taxon>Dinophyceae</taxon>
        <taxon>Prorocentrales</taxon>
        <taxon>Prorocentraceae</taxon>
        <taxon>Prorocentrum</taxon>
    </lineage>
</organism>
<comment type="caution">
    <text evidence="2">The sequence shown here is derived from an EMBL/GenBank/DDBJ whole genome shotgun (WGS) entry which is preliminary data.</text>
</comment>
<evidence type="ECO:0000313" key="2">
    <source>
        <dbReference type="EMBL" id="CAK0792278.1"/>
    </source>
</evidence>
<evidence type="ECO:0000313" key="3">
    <source>
        <dbReference type="Proteomes" id="UP001189429"/>
    </source>
</evidence>
<protein>
    <submittedName>
        <fullName evidence="2">Uncharacterized protein</fullName>
    </submittedName>
</protein>
<feature type="non-terminal residue" evidence="2">
    <location>
        <position position="1"/>
    </location>
</feature>
<accession>A0ABN9PH71</accession>
<feature type="region of interest" description="Disordered" evidence="1">
    <location>
        <begin position="325"/>
        <end position="344"/>
    </location>
</feature>
<gene>
    <name evidence="2" type="ORF">PCOR1329_LOCUS2926</name>
</gene>
<dbReference type="Proteomes" id="UP001189429">
    <property type="component" value="Unassembled WGS sequence"/>
</dbReference>
<evidence type="ECO:0000256" key="1">
    <source>
        <dbReference type="SAM" id="MobiDB-lite"/>
    </source>
</evidence>
<sequence length="344" mass="37632">PRLQEASKKPPKDTTRLQKCPHAGKCQRCYNTGKLNEPSDGLKTPHWHVPSLCRGRTTLLCIASLLKDVPIRESFSPNDLLRLLFQPGRKPRWARRDTTTSSLLTSRALRLGLALEPAGSLRQPLLGLQGVGVVRAEPPRGGLDHPPLEVLRLRLPVQAVERRRQVPGRHEGVGVLRAPRALAGLEHAALQGLRLRGAALGRERRRQVPERLQGEAVVRGERALGGLEHVAVEGLPLFFGITGPDRTASPPGSRATAECRGDPRPACAPPSAQARSGLDCLATASLLPTAPGPTPWVADRHWAWCIWRWARGRLWRWARGRKASSARARRRAAAHPLRSGGPPV</sequence>
<feature type="region of interest" description="Disordered" evidence="1">
    <location>
        <begin position="243"/>
        <end position="273"/>
    </location>
</feature>
<proteinExistence type="predicted"/>
<reference evidence="2" key="1">
    <citation type="submission" date="2023-10" db="EMBL/GenBank/DDBJ databases">
        <authorList>
            <person name="Chen Y."/>
            <person name="Shah S."/>
            <person name="Dougan E. K."/>
            <person name="Thang M."/>
            <person name="Chan C."/>
        </authorList>
    </citation>
    <scope>NUCLEOTIDE SEQUENCE [LARGE SCALE GENOMIC DNA]</scope>
</reference>
<dbReference type="EMBL" id="CAUYUJ010000743">
    <property type="protein sequence ID" value="CAK0792278.1"/>
    <property type="molecule type" value="Genomic_DNA"/>
</dbReference>
<keyword evidence="3" id="KW-1185">Reference proteome</keyword>
<name>A0ABN9PH71_9DINO</name>